<keyword evidence="2" id="KW-1185">Reference proteome</keyword>
<accession>A0ABU0MFK7</accession>
<sequence length="372" mass="40173">MSKARTAGAEPAAVDEALAPRRNADLVGHDEPEQLLLDAWNSGRLPHAWLIGGTPGIGKATLAFRFARFVLAQEPPGDSLFGGAAPAATLQLSADHPVFRRVASGGHADLLTIERQRDEKRGRLKRDIAVDDVRKIGPFLRRTSAEGGWRVAVIDGADRMNLSGLNAILKILEEPPPGALLLLVSDNPGGMLPTIRSRCRKLTLNPLDEATVVGLLGQHRPDIAEEDRPALARLSEGSVGRAIDLADAGGLALYREMVGLLSDLPRLDIAAAHAFGDKLTRKQDDGLYETATELLVWWLARFARSLARGAWPAEVVPGEAALMTRLANARGLERWVEVWEKVQRLFARAESANLDRKQVVLNALAALETAAA</sequence>
<dbReference type="InterPro" id="IPR027417">
    <property type="entry name" value="P-loop_NTPase"/>
</dbReference>
<proteinExistence type="predicted"/>
<dbReference type="EMBL" id="JAUSVU010000003">
    <property type="protein sequence ID" value="MDQ0532189.1"/>
    <property type="molecule type" value="Genomic_DNA"/>
</dbReference>
<dbReference type="SUPFAM" id="SSF52540">
    <property type="entry name" value="P-loop containing nucleoside triphosphate hydrolases"/>
    <property type="match status" value="1"/>
</dbReference>
<reference evidence="1 2" key="1">
    <citation type="submission" date="2023-07" db="EMBL/GenBank/DDBJ databases">
        <title>Genomic Encyclopedia of Type Strains, Phase IV (KMG-IV): sequencing the most valuable type-strain genomes for metagenomic binning, comparative biology and taxonomic classification.</title>
        <authorList>
            <person name="Goeker M."/>
        </authorList>
    </citation>
    <scope>NUCLEOTIDE SEQUENCE [LARGE SCALE GENOMIC DNA]</scope>
    <source>
        <strain evidence="1 2">DSM 19922</strain>
    </source>
</reference>
<dbReference type="PANTHER" id="PTHR11669:SF8">
    <property type="entry name" value="DNA POLYMERASE III SUBUNIT DELTA"/>
    <property type="match status" value="1"/>
</dbReference>
<dbReference type="NCBIfam" id="NF005677">
    <property type="entry name" value="PRK07471.1"/>
    <property type="match status" value="1"/>
</dbReference>
<comment type="caution">
    <text evidence="1">The sequence shown here is derived from an EMBL/GenBank/DDBJ whole genome shotgun (WGS) entry which is preliminary data.</text>
</comment>
<dbReference type="RefSeq" id="WP_209980171.1">
    <property type="nucleotide sequence ID" value="NZ_JAGINO010000003.1"/>
</dbReference>
<evidence type="ECO:0000313" key="1">
    <source>
        <dbReference type="EMBL" id="MDQ0532189.1"/>
    </source>
</evidence>
<protein>
    <submittedName>
        <fullName evidence="1">DNA polymerase-3 subunit delta</fullName>
        <ecNumber evidence="1">2.7.7.7</ecNumber>
    </submittedName>
</protein>
<evidence type="ECO:0000313" key="2">
    <source>
        <dbReference type="Proteomes" id="UP001244552"/>
    </source>
</evidence>
<name>A0ABU0MFK7_9PROT</name>
<organism evidence="1 2">
    <name type="scientific">Azospirillum picis</name>
    <dbReference type="NCBI Taxonomy" id="488438"/>
    <lineage>
        <taxon>Bacteria</taxon>
        <taxon>Pseudomonadati</taxon>
        <taxon>Pseudomonadota</taxon>
        <taxon>Alphaproteobacteria</taxon>
        <taxon>Rhodospirillales</taxon>
        <taxon>Azospirillaceae</taxon>
        <taxon>Azospirillum</taxon>
    </lineage>
</organism>
<dbReference type="Proteomes" id="UP001244552">
    <property type="component" value="Unassembled WGS sequence"/>
</dbReference>
<dbReference type="Pfam" id="PF13177">
    <property type="entry name" value="DNA_pol3_delta2"/>
    <property type="match status" value="1"/>
</dbReference>
<gene>
    <name evidence="1" type="ORF">QO018_001033</name>
</gene>
<dbReference type="Gene3D" id="3.40.50.300">
    <property type="entry name" value="P-loop containing nucleotide triphosphate hydrolases"/>
    <property type="match status" value="1"/>
</dbReference>
<dbReference type="PANTHER" id="PTHR11669">
    <property type="entry name" value="REPLICATION FACTOR C / DNA POLYMERASE III GAMMA-TAU SUBUNIT"/>
    <property type="match status" value="1"/>
</dbReference>
<dbReference type="InterPro" id="IPR050238">
    <property type="entry name" value="DNA_Rep/Repair_Clamp_Loader"/>
</dbReference>
<keyword evidence="1" id="KW-0808">Transferase</keyword>
<keyword evidence="1" id="KW-0548">Nucleotidyltransferase</keyword>
<dbReference type="EC" id="2.7.7.7" evidence="1"/>
<dbReference type="GO" id="GO:0003887">
    <property type="term" value="F:DNA-directed DNA polymerase activity"/>
    <property type="evidence" value="ECO:0007669"/>
    <property type="project" value="UniProtKB-EC"/>
</dbReference>